<reference evidence="5 7" key="1">
    <citation type="submission" date="2016-10" db="EMBL/GenBank/DDBJ databases">
        <authorList>
            <person name="Cai Z."/>
        </authorList>
    </citation>
    <scope>NUCLEOTIDE SEQUENCE [LARGE SCALE GENOMIC DNA]</scope>
    <source>
        <strain evidence="5 7">DSM 25227</strain>
    </source>
</reference>
<evidence type="ECO:0000259" key="3">
    <source>
        <dbReference type="Pfam" id="PF03061"/>
    </source>
</evidence>
<keyword evidence="6" id="KW-1185">Reference proteome</keyword>
<dbReference type="GO" id="GO:0047617">
    <property type="term" value="F:fatty acyl-CoA hydrolase activity"/>
    <property type="evidence" value="ECO:0007669"/>
    <property type="project" value="TreeGrafter"/>
</dbReference>
<feature type="domain" description="Thioesterase" evidence="3">
    <location>
        <begin position="3"/>
        <end position="84"/>
    </location>
</feature>
<dbReference type="SUPFAM" id="SSF54637">
    <property type="entry name" value="Thioesterase/thiol ester dehydrase-isomerase"/>
    <property type="match status" value="1"/>
</dbReference>
<dbReference type="PANTHER" id="PTHR31793:SF37">
    <property type="entry name" value="ACYL-COA THIOESTER HYDROLASE YBGC"/>
    <property type="match status" value="1"/>
</dbReference>
<evidence type="ECO:0000313" key="7">
    <source>
        <dbReference type="Proteomes" id="UP000251571"/>
    </source>
</evidence>
<comment type="similarity">
    <text evidence="1">Belongs to the 4-hydroxybenzoyl-CoA thioesterase family.</text>
</comment>
<keyword evidence="2 5" id="KW-0378">Hydrolase</keyword>
<evidence type="ECO:0000256" key="2">
    <source>
        <dbReference type="ARBA" id="ARBA00022801"/>
    </source>
</evidence>
<dbReference type="Proteomes" id="UP000245839">
    <property type="component" value="Unassembled WGS sequence"/>
</dbReference>
<dbReference type="InterPro" id="IPR029069">
    <property type="entry name" value="HotDog_dom_sf"/>
</dbReference>
<sequence length="115" mass="13271">MAGIVYHANYLKYIERARSEMVREAGIDQAEMRAEGRVFVVARIEADYLRPAFYDDDLMVETEARAFRPARFTMRQEVQRGETVLFRAEVTVALTDLRGRPQRLGPEIATLFARS</sequence>
<dbReference type="AlphaFoldDB" id="A0A2Y9A2V5"/>
<dbReference type="InterPro" id="IPR006684">
    <property type="entry name" value="YbgC/YbaW"/>
</dbReference>
<dbReference type="PIRSF" id="PIRSF003230">
    <property type="entry name" value="YbgC"/>
    <property type="match status" value="1"/>
</dbReference>
<dbReference type="Proteomes" id="UP000251571">
    <property type="component" value="Unassembled WGS sequence"/>
</dbReference>
<gene>
    <name evidence="4" type="ORF">BCF38_101936</name>
    <name evidence="5" type="ORF">SAMN05421539_101936</name>
</gene>
<dbReference type="EMBL" id="UETC01000001">
    <property type="protein sequence ID" value="SSA38800.1"/>
    <property type="molecule type" value="Genomic_DNA"/>
</dbReference>
<dbReference type="CDD" id="cd00586">
    <property type="entry name" value="4HBT"/>
    <property type="match status" value="1"/>
</dbReference>
<evidence type="ECO:0000313" key="4">
    <source>
        <dbReference type="EMBL" id="PWJ22522.1"/>
    </source>
</evidence>
<protein>
    <submittedName>
        <fullName evidence="5">Acyl-CoA thioester hydrolase</fullName>
    </submittedName>
</protein>
<evidence type="ECO:0000313" key="6">
    <source>
        <dbReference type="Proteomes" id="UP000245839"/>
    </source>
</evidence>
<name>A0A2Y9A2V5_9RHOB</name>
<dbReference type="PANTHER" id="PTHR31793">
    <property type="entry name" value="4-HYDROXYBENZOYL-COA THIOESTERASE FAMILY MEMBER"/>
    <property type="match status" value="1"/>
</dbReference>
<dbReference type="Pfam" id="PF03061">
    <property type="entry name" value="4HBT"/>
    <property type="match status" value="1"/>
</dbReference>
<evidence type="ECO:0000313" key="5">
    <source>
        <dbReference type="EMBL" id="SSA38800.1"/>
    </source>
</evidence>
<dbReference type="OrthoDB" id="9808429at2"/>
<evidence type="ECO:0000256" key="1">
    <source>
        <dbReference type="ARBA" id="ARBA00005953"/>
    </source>
</evidence>
<organism evidence="5 7">
    <name type="scientific">Jannaschia seohaensis</name>
    <dbReference type="NCBI Taxonomy" id="475081"/>
    <lineage>
        <taxon>Bacteria</taxon>
        <taxon>Pseudomonadati</taxon>
        <taxon>Pseudomonadota</taxon>
        <taxon>Alphaproteobacteria</taxon>
        <taxon>Rhodobacterales</taxon>
        <taxon>Roseobacteraceae</taxon>
        <taxon>Jannaschia</taxon>
    </lineage>
</organism>
<dbReference type="NCBIfam" id="TIGR00051">
    <property type="entry name" value="YbgC/FadM family acyl-CoA thioesterase"/>
    <property type="match status" value="1"/>
</dbReference>
<proteinExistence type="inferred from homology"/>
<dbReference type="Gene3D" id="3.10.129.10">
    <property type="entry name" value="Hotdog Thioesterase"/>
    <property type="match status" value="1"/>
</dbReference>
<dbReference type="InterPro" id="IPR050563">
    <property type="entry name" value="4-hydroxybenzoyl-CoA_TE"/>
</dbReference>
<accession>A0A2Y9A2V5</accession>
<dbReference type="EMBL" id="QGDJ01000001">
    <property type="protein sequence ID" value="PWJ22522.1"/>
    <property type="molecule type" value="Genomic_DNA"/>
</dbReference>
<dbReference type="InterPro" id="IPR006683">
    <property type="entry name" value="Thioestr_dom"/>
</dbReference>
<reference evidence="4 6" key="2">
    <citation type="submission" date="2018-03" db="EMBL/GenBank/DDBJ databases">
        <title>Genomic Encyclopedia of Archaeal and Bacterial Type Strains, Phase II (KMG-II): from individual species to whole genera.</title>
        <authorList>
            <person name="Goeker M."/>
        </authorList>
    </citation>
    <scope>NUCLEOTIDE SEQUENCE [LARGE SCALE GENOMIC DNA]</scope>
    <source>
        <strain evidence="4 6">DSM 25227</strain>
    </source>
</reference>